<comment type="cofactor">
    <cofactor evidence="5">
        <name>Mg(2+)</name>
        <dbReference type="ChEBI" id="CHEBI:18420"/>
    </cofactor>
</comment>
<keyword evidence="5" id="KW-0472">Membrane</keyword>
<evidence type="ECO:0000256" key="4">
    <source>
        <dbReference type="ARBA" id="ARBA00022691"/>
    </source>
</evidence>
<dbReference type="GO" id="GO:0031314">
    <property type="term" value="C:extrinsic component of mitochondrial inner membrane"/>
    <property type="evidence" value="ECO:0007669"/>
    <property type="project" value="UniProtKB-UniRule"/>
</dbReference>
<proteinExistence type="inferred from homology"/>
<dbReference type="EC" id="2.1.1.114" evidence="5"/>
<dbReference type="GO" id="GO:0120537">
    <property type="term" value="F:3-demethylubiquinone 3-O-methyltransferase activity"/>
    <property type="evidence" value="ECO:0007669"/>
    <property type="project" value="RHEA"/>
</dbReference>
<feature type="binding site" evidence="5">
    <location>
        <position position="161"/>
    </location>
    <ligand>
        <name>Mg(2+)</name>
        <dbReference type="ChEBI" id="CHEBI:18420"/>
    </ligand>
</feature>
<dbReference type="GO" id="GO:0010420">
    <property type="term" value="F:polyprenyldihydroxybenzoate methyltransferase activity"/>
    <property type="evidence" value="ECO:0007669"/>
    <property type="project" value="UniProtKB-UniRule"/>
</dbReference>
<keyword evidence="5" id="KW-0496">Mitochondrion</keyword>
<comment type="subunit">
    <text evidence="5">Component of a multi-subunit COQ enzyme complex.</text>
</comment>
<keyword evidence="2 5" id="KW-0808">Transferase</keyword>
<evidence type="ECO:0000256" key="5">
    <source>
        <dbReference type="HAMAP-Rule" id="MF_03190"/>
    </source>
</evidence>
<feature type="binding site" evidence="5">
    <location>
        <position position="98"/>
    </location>
    <ligand>
        <name>S-adenosyl-L-methionine</name>
        <dbReference type="ChEBI" id="CHEBI:59789"/>
    </ligand>
</feature>
<dbReference type="EMBL" id="KF160236">
    <property type="protein sequence ID" value="AGU68196.1"/>
    <property type="molecule type" value="Genomic_DNA"/>
</dbReference>
<comment type="similarity">
    <text evidence="5">Belongs to the class I-like SAM-binding methyltransferase superfamily. UbiG/COQ3 family.</text>
</comment>
<reference evidence="7" key="1">
    <citation type="journal article" date="2013" name="PLoS ONE">
        <title>Biosynthesis of vitamins and cofactors in bacterium-harbouring trypanosomatids depends on the symbiotic association as revealed by genomic analyses.</title>
        <authorList>
            <person name="Klein C.C."/>
            <person name="Alves J.M."/>
            <person name="Serrano M.G."/>
            <person name="Buck G.A."/>
            <person name="Vasconcelos A.T."/>
            <person name="Sagot M.F."/>
            <person name="Teixeira M.M."/>
            <person name="Camargo E.P."/>
            <person name="Motta M.C."/>
        </authorList>
    </citation>
    <scope>NUCLEOTIDE SEQUENCE</scope>
    <source>
        <strain evidence="7">TCC001E</strain>
    </source>
</reference>
<dbReference type="GO" id="GO:0032259">
    <property type="term" value="P:methylation"/>
    <property type="evidence" value="ECO:0007669"/>
    <property type="project" value="UniProtKB-KW"/>
</dbReference>
<dbReference type="PANTHER" id="PTHR43464:SF19">
    <property type="entry name" value="UBIQUINONE BIOSYNTHESIS O-METHYLTRANSFERASE, MITOCHONDRIAL"/>
    <property type="match status" value="1"/>
</dbReference>
<dbReference type="InterPro" id="IPR029063">
    <property type="entry name" value="SAM-dependent_MTases_sf"/>
</dbReference>
<feature type="binding site" evidence="5">
    <location>
        <position position="162"/>
    </location>
    <ligand>
        <name>Mg(2+)</name>
        <dbReference type="ChEBI" id="CHEBI:18420"/>
    </ligand>
</feature>
<protein>
    <recommendedName>
        <fullName evidence="5">Ubiquinone biosynthesis O-methyltransferase, mitochondrial</fullName>
    </recommendedName>
    <alternativeName>
        <fullName evidence="5">3-demethylubiquinol 3-O-methyltransferase</fullName>
        <ecNumber evidence="5">2.1.1.64</ecNumber>
    </alternativeName>
    <alternativeName>
        <fullName evidence="5">3-demethylubiquinone 3-O-methyltransferase</fullName>
        <ecNumber evidence="5">2.1.1.-</ecNumber>
    </alternativeName>
    <alternativeName>
        <fullName evidence="5">Polyprenyldihydroxybenzoate methyltransferase</fullName>
        <ecNumber evidence="5">2.1.1.114</ecNumber>
    </alternativeName>
</protein>
<dbReference type="SUPFAM" id="SSF53335">
    <property type="entry name" value="S-adenosyl-L-methionine-dependent methyltransferases"/>
    <property type="match status" value="1"/>
</dbReference>
<comment type="catalytic activity">
    <reaction evidence="5">
        <text>a 3-demethylubiquinone + S-adenosyl-L-methionine = a ubiquinone + S-adenosyl-L-homocysteine</text>
        <dbReference type="Rhea" id="RHEA:81215"/>
        <dbReference type="Rhea" id="RHEA-COMP:9565"/>
        <dbReference type="Rhea" id="RHEA-COMP:19654"/>
        <dbReference type="ChEBI" id="CHEBI:16389"/>
        <dbReference type="ChEBI" id="CHEBI:57856"/>
        <dbReference type="ChEBI" id="CHEBI:59789"/>
        <dbReference type="ChEBI" id="CHEBI:231825"/>
    </reaction>
</comment>
<evidence type="ECO:0000256" key="2">
    <source>
        <dbReference type="ARBA" id="ARBA00022679"/>
    </source>
</evidence>
<comment type="subcellular location">
    <subcellularLocation>
        <location evidence="5">Mitochondrion inner membrane</location>
        <topology evidence="5">Peripheral membrane protein</topology>
        <orientation evidence="5">Matrix side</orientation>
    </subcellularLocation>
</comment>
<comment type="function">
    <text evidence="5">O-methyltransferase required for two non-consecutive steps during ubiquinone biosynthesis. Catalyzes the 2 O-methylation of 3,4-dihydroxy-5-(all-trans-polyprenyl)benzoic acid into 4-hydroxy-3-methoxy-5-(all-trans-polyprenyl)benzoic acid. Also catalyzes the last step of ubiquinone biosynthesis by mediating methylation of 3-demethylubiquinone into ubiquinone. Also able to mediate the methylation of 3-demethylubiquinol into ubiquinol.</text>
</comment>
<keyword evidence="3 5" id="KW-0831">Ubiquinone biosynthesis</keyword>
<evidence type="ECO:0000256" key="6">
    <source>
        <dbReference type="SAM" id="MobiDB-lite"/>
    </source>
</evidence>
<keyword evidence="7" id="KW-0830">Ubiquinone</keyword>
<name>T1YS58_HERMU</name>
<organism evidence="7">
    <name type="scientific">Herpetomonas muscarum</name>
    <dbReference type="NCBI Taxonomy" id="5718"/>
    <lineage>
        <taxon>Eukaryota</taxon>
        <taxon>Discoba</taxon>
        <taxon>Euglenozoa</taxon>
        <taxon>Kinetoplastea</taxon>
        <taxon>Metakinetoplastina</taxon>
        <taxon>Trypanosomatida</taxon>
        <taxon>Trypanosomatidae</taxon>
        <taxon>Herpetomonas</taxon>
    </lineage>
</organism>
<dbReference type="PANTHER" id="PTHR43464">
    <property type="entry name" value="METHYLTRANSFERASE"/>
    <property type="match status" value="1"/>
</dbReference>
<dbReference type="Gene3D" id="3.40.50.150">
    <property type="entry name" value="Vaccinia Virus protein VP39"/>
    <property type="match status" value="1"/>
</dbReference>
<dbReference type="HAMAP" id="MF_00472">
    <property type="entry name" value="UbiG"/>
    <property type="match status" value="1"/>
</dbReference>
<dbReference type="EC" id="2.1.1.-" evidence="5"/>
<feature type="region of interest" description="Disordered" evidence="6">
    <location>
        <begin position="290"/>
        <end position="314"/>
    </location>
</feature>
<evidence type="ECO:0000256" key="3">
    <source>
        <dbReference type="ARBA" id="ARBA00022688"/>
    </source>
</evidence>
<dbReference type="CDD" id="cd02440">
    <property type="entry name" value="AdoMet_MTases"/>
    <property type="match status" value="1"/>
</dbReference>
<dbReference type="GO" id="GO:0061542">
    <property type="term" value="F:3-demethylubiquinol 3-O-methyltransferase activity"/>
    <property type="evidence" value="ECO:0007669"/>
    <property type="project" value="UniProtKB-UniRule"/>
</dbReference>
<dbReference type="GO" id="GO:0046872">
    <property type="term" value="F:metal ion binding"/>
    <property type="evidence" value="ECO:0007669"/>
    <property type="project" value="UniProtKB-KW"/>
</dbReference>
<keyword evidence="4 5" id="KW-0949">S-adenosyl-L-methionine</keyword>
<evidence type="ECO:0000313" key="7">
    <source>
        <dbReference type="EMBL" id="AGU68196.1"/>
    </source>
</evidence>
<comment type="catalytic activity">
    <reaction evidence="5">
        <text>a 3-demethylubiquinol + S-adenosyl-L-methionine = a ubiquinol + S-adenosyl-L-homocysteine + H(+)</text>
        <dbReference type="Rhea" id="RHEA:44380"/>
        <dbReference type="Rhea" id="RHEA-COMP:9566"/>
        <dbReference type="Rhea" id="RHEA-COMP:10914"/>
        <dbReference type="ChEBI" id="CHEBI:15378"/>
        <dbReference type="ChEBI" id="CHEBI:17976"/>
        <dbReference type="ChEBI" id="CHEBI:57856"/>
        <dbReference type="ChEBI" id="CHEBI:59789"/>
        <dbReference type="ChEBI" id="CHEBI:84422"/>
        <dbReference type="EC" id="2.1.1.64"/>
    </reaction>
</comment>
<keyword evidence="1 5" id="KW-0489">Methyltransferase</keyword>
<dbReference type="EC" id="2.1.1.64" evidence="5"/>
<dbReference type="UniPathway" id="UPA00232"/>
<feature type="binding site" evidence="5">
    <location>
        <position position="157"/>
    </location>
    <ligand>
        <name>S-adenosyl-L-methionine</name>
        <dbReference type="ChEBI" id="CHEBI:59789"/>
    </ligand>
</feature>
<keyword evidence="5" id="KW-0460">Magnesium</keyword>
<dbReference type="InterPro" id="IPR010233">
    <property type="entry name" value="UbiG_MeTrfase"/>
</dbReference>
<accession>T1YS58</accession>
<feature type="binding site" evidence="5">
    <location>
        <position position="158"/>
    </location>
    <ligand>
        <name>Mg(2+)</name>
        <dbReference type="ChEBI" id="CHEBI:18420"/>
    </ligand>
</feature>
<evidence type="ECO:0000256" key="1">
    <source>
        <dbReference type="ARBA" id="ARBA00022603"/>
    </source>
</evidence>
<feature type="binding site" evidence="5">
    <location>
        <position position="77"/>
    </location>
    <ligand>
        <name>S-adenosyl-L-methionine</name>
        <dbReference type="ChEBI" id="CHEBI:59789"/>
    </ligand>
</feature>
<comment type="pathway">
    <text evidence="5">Cofactor biosynthesis; ubiquinone biosynthesis.</text>
</comment>
<dbReference type="Pfam" id="PF13489">
    <property type="entry name" value="Methyltransf_23"/>
    <property type="match status" value="1"/>
</dbReference>
<dbReference type="AlphaFoldDB" id="T1YS58"/>
<sequence>MPGAGSSVRGVAAHEIEKFRQMQTQWWNPTGPLRSLHLFNPVRVRYISDVLRNFGTGVGGRTGGAFLSPSLQVLDVGCGGGILSESLARLGASVTGIDMCDESVVVADQRRQTALAMPSGKEWASRLKYVKASLFDVAAGKETSRDVQSQYDLVVASEVIEHVSDARGFLSALCEATKPGGVLVLSTMDKSVKTYLSHIVAAEHLTGVVTPGTHDWTKFIPPQDMTDFCARPGNDVQLVDLQYIVTYPDVCQSLVARNFEINFTTSARLNTGHYFWAGVKSPKATLGKKAISAGEPAPAGKEEPAAPPAGNKIE</sequence>
<keyword evidence="5" id="KW-0479">Metal-binding</keyword>
<keyword evidence="5" id="KW-0999">Mitochondrion inner membrane</keyword>
<feature type="binding site" evidence="5">
    <location>
        <position position="43"/>
    </location>
    <ligand>
        <name>S-adenosyl-L-methionine</name>
        <dbReference type="ChEBI" id="CHEBI:59789"/>
    </ligand>
</feature>
<dbReference type="NCBIfam" id="TIGR01983">
    <property type="entry name" value="UbiG"/>
    <property type="match status" value="1"/>
</dbReference>
<comment type="catalytic activity">
    <reaction evidence="5">
        <text>a 3,4-dihydroxy-5-(all-trans-polyprenyl)benzoate + S-adenosyl-L-methionine = a 4-hydroxy-3-methoxy-5-(all-trans-polyprenyl)benzoate + S-adenosyl-L-homocysteine + H(+)</text>
        <dbReference type="Rhea" id="RHEA:44452"/>
        <dbReference type="Rhea" id="RHEA-COMP:10930"/>
        <dbReference type="Rhea" id="RHEA-COMP:10931"/>
        <dbReference type="ChEBI" id="CHEBI:15378"/>
        <dbReference type="ChEBI" id="CHEBI:57856"/>
        <dbReference type="ChEBI" id="CHEBI:59789"/>
        <dbReference type="ChEBI" id="CHEBI:64694"/>
        <dbReference type="ChEBI" id="CHEBI:84443"/>
        <dbReference type="EC" id="2.1.1.114"/>
    </reaction>
</comment>